<keyword evidence="3" id="KW-0479">Metal-binding</keyword>
<dbReference type="SUPFAM" id="SSF48065">
    <property type="entry name" value="DBL homology domain (DH-domain)"/>
    <property type="match status" value="1"/>
</dbReference>
<dbReference type="InterPro" id="IPR011993">
    <property type="entry name" value="PH-like_dom_sf"/>
</dbReference>
<evidence type="ECO:0000259" key="8">
    <source>
        <dbReference type="PROSITE" id="PS50115"/>
    </source>
</evidence>
<dbReference type="EC" id="3.4.24.68" evidence="9"/>
<proteinExistence type="inferred from homology"/>
<dbReference type="Pfam" id="PF09762">
    <property type="entry name" value="CCDC93_CC"/>
    <property type="match status" value="1"/>
</dbReference>
<dbReference type="Gene3D" id="1.10.220.150">
    <property type="entry name" value="Arf GTPase activating protein"/>
    <property type="match status" value="1"/>
</dbReference>
<dbReference type="SUPFAM" id="SSF57863">
    <property type="entry name" value="ArfGap/RecO-like zinc finger"/>
    <property type="match status" value="1"/>
</dbReference>
<keyword evidence="9" id="KW-0378">Hydrolase</keyword>
<dbReference type="SUPFAM" id="SSF47576">
    <property type="entry name" value="Calponin-homology domain, CH-domain"/>
    <property type="match status" value="1"/>
</dbReference>
<dbReference type="EMBL" id="DS549943">
    <property type="protein sequence ID" value="EDR24455.1"/>
    <property type="molecule type" value="Genomic_DNA"/>
</dbReference>
<dbReference type="InterPro" id="IPR038508">
    <property type="entry name" value="ArfGAP_dom_sf"/>
</dbReference>
<dbReference type="GO" id="GO:0006893">
    <property type="term" value="P:Golgi to plasma membrane transport"/>
    <property type="evidence" value="ECO:0007669"/>
    <property type="project" value="TreeGrafter"/>
</dbReference>
<feature type="coiled-coil region" evidence="4">
    <location>
        <begin position="1142"/>
        <end position="1235"/>
    </location>
</feature>
<dbReference type="GO" id="GO:0005096">
    <property type="term" value="F:GTPase activator activity"/>
    <property type="evidence" value="ECO:0007669"/>
    <property type="project" value="InterPro"/>
</dbReference>
<dbReference type="RefSeq" id="XP_001739179.1">
    <property type="nucleotide sequence ID" value="XM_001739127.1"/>
</dbReference>
<dbReference type="eggNOG" id="KOG4305">
    <property type="taxonomic scope" value="Eukaryota"/>
</dbReference>
<keyword evidence="9" id="KW-0808">Transferase</keyword>
<sequence length="1454" mass="168911">MEDHTQLYIDWVNEQLAESKNVLIVNSLDDFTDGTILLRLVEKLTNLHSRNIESHPKTKEQKVINIKEALRLAERKFGTLHGVEVSSIAEGDEKLTLGFIEVLKTSSEADRKRSQTITRQTFVKKEFIRSQNVKMNHNVNFTIKNTETSRDVTNGVRISVAKRPQMTPSTGNISLTHSNNPTPIHERKNFLQHNTKITSLHDLSTNVPPPVPIKSYHRRKEKTRRIREAREFTSTEIEAVEIAGKPGTNIGITKGDIKRINEKVFEIKGKYFIVTGVKDDENVMEELKLTPKGLKEFVTNCARQILTEQRYLDDIEKEDKKFEHLEQLQDNISVEKLVIELQCLIRGHFVRRTQEVQGMITRKYTINEITTSEETYVNNLIILKDFYLQKLLDFNKDELLKNTIKDLEMIIKYNQTLLNSLLQFRKDKNIYGDGFAKQFLQFTMFLKSYTTYVNHQSQVSDDIYQKSIKNKNYGNKLKELSLQPEVKNQTIASYLILPVQRIPRYELFIKQLIKNMPNHHKERQELTRALKVVSDINKHLNETRRNNENIQRVQFLASKITLKKLDLAGDKYRRFIMGGFVRLQGHPTKFNLQDLFPEKQHLMLLFSDIVLFIPATKPSKIIEDNPVDTLLNSGKFKCKDVLELFSTSLIDFNTNRFFLITKESTYLVACESMEDKSKYINAINDCLVLKYSPLVARSAELIKQNGISSNTLNPQQVIEKNKQLLARPDFEGEAMYRDLQTGIWEPCYLMLIGSILYIYKNPVDIFNGITPIKMIDVSNFIIKSPIVSARPSSFEISFRYEVNTFSVKDDESKSLWLIALRNAFVRFNIATAVSKEQALPIMPLKEPLSFIPDDIKLTDGFNFVLNLLILPGNRICADCLFREVSYVDLDYGVFICGPCSRSHMKLSHKQLKKGIVPVLTFKQVYEYPIDDLLKLRTLGNLRANSFYTKTFSSNQIPSKEQLQSASAVLIKQTMEGYSLMKMTSFDPDNERLFKKISDLLLSSGYYRVRLMNLLPFDKILGGLAWGISATCYPLEIDLWLAYSEYATMGLKLQVAEGVCSALKEMKCPRLLQPHQITGLDFGVLLPVVEWLMTKVEEARTIMGDTLRNYAEFVYKKFYKPEELVVVYRMEESNDSQKTNSITDEDEDETKQLEEEITQKRKELETLKEKKDKAEKFFKGMRSTVEALESEKEEIEEQIIEIQNTEKEEAKEEQEIVIKANEVEEVKEEIRKFKEDCKIKHDYYIETINNIKSSIEDKEKLAAIEKIETQHQKEMAKIELLEHALGERKRNLKRIEKEIDAVPSKFELQQYQKQLIYLSIQTSVTLVDTRYYYEMYNYMTEVKDLYKSELNNLGNITKGIEGVKNNKTLQPLLESIIKANNSLEGMIMKEQKSLQQSEENSQNISIKLQEVIRKESEFYELVKKFEDEISLNEKIESKIQELQFKKNQQIIREDN</sequence>
<dbReference type="GeneID" id="5884308"/>
<dbReference type="InterPro" id="IPR035899">
    <property type="entry name" value="DBL_dom_sf"/>
</dbReference>
<dbReference type="PROSITE" id="PS50021">
    <property type="entry name" value="CH"/>
    <property type="match status" value="1"/>
</dbReference>
<dbReference type="eggNOG" id="KOG2701">
    <property type="taxonomic scope" value="Eukaryota"/>
</dbReference>
<evidence type="ECO:0000259" key="6">
    <source>
        <dbReference type="PROSITE" id="PS50010"/>
    </source>
</evidence>
<dbReference type="SUPFAM" id="SSF50729">
    <property type="entry name" value="PH domain-like"/>
    <property type="match status" value="2"/>
</dbReference>
<evidence type="ECO:0000259" key="5">
    <source>
        <dbReference type="PROSITE" id="PS50003"/>
    </source>
</evidence>
<dbReference type="VEuPathDB" id="AmoebaDB:EDI_160090"/>
<evidence type="ECO:0000256" key="3">
    <source>
        <dbReference type="PROSITE-ProRule" id="PRU00288"/>
    </source>
</evidence>
<dbReference type="InterPro" id="IPR039116">
    <property type="entry name" value="CCDC93"/>
</dbReference>
<dbReference type="PROSITE" id="PS50010">
    <property type="entry name" value="DH_2"/>
    <property type="match status" value="1"/>
</dbReference>
<dbReference type="InterPro" id="IPR036872">
    <property type="entry name" value="CH_dom_sf"/>
</dbReference>
<dbReference type="GO" id="GO:0004674">
    <property type="term" value="F:protein serine/threonine kinase activity"/>
    <property type="evidence" value="ECO:0007669"/>
    <property type="project" value="UniProtKB-EC"/>
</dbReference>
<feature type="domain" description="Calponin-homology (CH)" evidence="7">
    <location>
        <begin position="2"/>
        <end position="108"/>
    </location>
</feature>
<dbReference type="PANTHER" id="PTHR16441:SF0">
    <property type="entry name" value="COILED-COIL DOMAIN-CONTAINING PROTEIN 93"/>
    <property type="match status" value="1"/>
</dbReference>
<evidence type="ECO:0000256" key="2">
    <source>
        <dbReference type="ARBA" id="ARBA00023054"/>
    </source>
</evidence>
<feature type="domain" description="DH" evidence="6">
    <location>
        <begin position="361"/>
        <end position="543"/>
    </location>
</feature>
<evidence type="ECO:0000256" key="1">
    <source>
        <dbReference type="ARBA" id="ARBA00007219"/>
    </source>
</evidence>
<dbReference type="PANTHER" id="PTHR16441">
    <property type="entry name" value="FIDIPIDINE"/>
    <property type="match status" value="1"/>
</dbReference>
<evidence type="ECO:0000313" key="10">
    <source>
        <dbReference type="Proteomes" id="UP000008076"/>
    </source>
</evidence>
<dbReference type="InterPro" id="IPR001849">
    <property type="entry name" value="PH_domain"/>
</dbReference>
<dbReference type="SMART" id="SM00105">
    <property type="entry name" value="ArfGap"/>
    <property type="match status" value="1"/>
</dbReference>
<name>B0ELZ9_ENTDS</name>
<dbReference type="CDD" id="cd00160">
    <property type="entry name" value="RhoGEF"/>
    <property type="match status" value="1"/>
</dbReference>
<feature type="domain" description="Arf-GAP" evidence="8">
    <location>
        <begin position="861"/>
        <end position="947"/>
    </location>
</feature>
<dbReference type="SMART" id="SM00325">
    <property type="entry name" value="RhoGEF"/>
    <property type="match status" value="1"/>
</dbReference>
<dbReference type="PROSITE" id="PS50096">
    <property type="entry name" value="IQ"/>
    <property type="match status" value="1"/>
</dbReference>
<feature type="domain" description="PH" evidence="5">
    <location>
        <begin position="727"/>
        <end position="825"/>
    </location>
</feature>
<dbReference type="Gene3D" id="1.10.418.10">
    <property type="entry name" value="Calponin-like domain"/>
    <property type="match status" value="1"/>
</dbReference>
<organism evidence="10">
    <name type="scientific">Entamoeba dispar (strain ATCC PRA-260 / SAW760)</name>
    <dbReference type="NCBI Taxonomy" id="370354"/>
    <lineage>
        <taxon>Eukaryota</taxon>
        <taxon>Amoebozoa</taxon>
        <taxon>Evosea</taxon>
        <taxon>Archamoebae</taxon>
        <taxon>Mastigamoebida</taxon>
        <taxon>Entamoebidae</taxon>
        <taxon>Entamoeba</taxon>
    </lineage>
</organism>
<evidence type="ECO:0000259" key="7">
    <source>
        <dbReference type="PROSITE" id="PS50021"/>
    </source>
</evidence>
<dbReference type="InterPro" id="IPR019159">
    <property type="entry name" value="CCDC93_CC"/>
</dbReference>
<evidence type="ECO:0000256" key="4">
    <source>
        <dbReference type="SAM" id="Coils"/>
    </source>
</evidence>
<evidence type="ECO:0000313" key="9">
    <source>
        <dbReference type="EMBL" id="EDR24455.1"/>
    </source>
</evidence>
<dbReference type="GO" id="GO:0005085">
    <property type="term" value="F:guanyl-nucleotide exchange factor activity"/>
    <property type="evidence" value="ECO:0007669"/>
    <property type="project" value="InterPro"/>
</dbReference>
<gene>
    <name evidence="9" type="ORF">EDI_160090</name>
</gene>
<accession>B0ELZ9</accession>
<dbReference type="OMA" id="IMPLKEP"/>
<dbReference type="GO" id="GO:0008270">
    <property type="term" value="F:zinc ion binding"/>
    <property type="evidence" value="ECO:0007669"/>
    <property type="project" value="UniProtKB-KW"/>
</dbReference>
<dbReference type="Pfam" id="PF21673">
    <property type="entry name" value="CCDC93_N"/>
    <property type="match status" value="1"/>
</dbReference>
<keyword evidence="3" id="KW-0863">Zinc-finger</keyword>
<keyword evidence="10" id="KW-1185">Reference proteome</keyword>
<dbReference type="PROSITE" id="PS50003">
    <property type="entry name" value="PH_DOMAIN"/>
    <property type="match status" value="1"/>
</dbReference>
<reference evidence="10" key="1">
    <citation type="submission" date="2007-12" db="EMBL/GenBank/DDBJ databases">
        <title>Annotation of Entamoeba dispar SAW760.</title>
        <authorList>
            <person name="Lorenzi H."/>
            <person name="Inman J."/>
            <person name="Schobel S."/>
            <person name="Amedeo P."/>
            <person name="Caler E."/>
        </authorList>
    </citation>
    <scope>NUCLEOTIDE SEQUENCE [LARGE SCALE GENOMIC DNA]</scope>
    <source>
        <strain evidence="10">ATCC PRA-260 / SAW760</strain>
    </source>
</reference>
<dbReference type="Pfam" id="PF01412">
    <property type="entry name" value="ArfGap"/>
    <property type="match status" value="1"/>
</dbReference>
<dbReference type="OrthoDB" id="660555at2759"/>
<dbReference type="GO" id="GO:0016787">
    <property type="term" value="F:hydrolase activity"/>
    <property type="evidence" value="ECO:0007669"/>
    <property type="project" value="UniProtKB-KW"/>
</dbReference>
<dbReference type="InterPro" id="IPR037278">
    <property type="entry name" value="ARFGAP/RecO"/>
</dbReference>
<dbReference type="Pfam" id="PF00621">
    <property type="entry name" value="RhoGEF"/>
    <property type="match status" value="1"/>
</dbReference>
<dbReference type="EC" id="2.7.11.1" evidence="9"/>
<feature type="coiled-coil region" evidence="4">
    <location>
        <begin position="1263"/>
        <end position="1297"/>
    </location>
</feature>
<dbReference type="Gene3D" id="1.20.900.10">
    <property type="entry name" value="Dbl homology (DH) domain"/>
    <property type="match status" value="1"/>
</dbReference>
<keyword evidence="3" id="KW-0862">Zinc</keyword>
<protein>
    <submittedName>
        <fullName evidence="9">Rho/RAC guanine nucleotide exchange factor, putative</fullName>
        <ecNumber evidence="9">2.7.11.1</ecNumber>
        <ecNumber evidence="9">3.4.24.68</ecNumber>
    </submittedName>
</protein>
<dbReference type="InterPro" id="IPR001715">
    <property type="entry name" value="CH_dom"/>
</dbReference>
<dbReference type="InterPro" id="IPR048747">
    <property type="entry name" value="CCDC93_N"/>
</dbReference>
<dbReference type="KEGG" id="edi:EDI_160090"/>
<dbReference type="PROSITE" id="PS50115">
    <property type="entry name" value="ARFGAP"/>
    <property type="match status" value="1"/>
</dbReference>
<dbReference type="Proteomes" id="UP000008076">
    <property type="component" value="Unassembled WGS sequence"/>
</dbReference>
<dbReference type="InterPro" id="IPR001164">
    <property type="entry name" value="ArfGAP_dom"/>
</dbReference>
<dbReference type="Pfam" id="PF00307">
    <property type="entry name" value="CH"/>
    <property type="match status" value="1"/>
</dbReference>
<dbReference type="InterPro" id="IPR000219">
    <property type="entry name" value="DH_dom"/>
</dbReference>
<feature type="coiled-coil region" evidence="4">
    <location>
        <begin position="1379"/>
        <end position="1413"/>
    </location>
</feature>
<dbReference type="SMART" id="SM00233">
    <property type="entry name" value="PH"/>
    <property type="match status" value="2"/>
</dbReference>
<comment type="similarity">
    <text evidence="1">Belongs to the CCDC93 family.</text>
</comment>
<keyword evidence="2 4" id="KW-0175">Coiled coil</keyword>
<dbReference type="Gene3D" id="2.30.29.30">
    <property type="entry name" value="Pleckstrin-homology domain (PH domain)/Phosphotyrosine-binding domain (PTB)"/>
    <property type="match status" value="1"/>
</dbReference>